<dbReference type="AlphaFoldDB" id="A0A314YWZ7"/>
<dbReference type="OrthoDB" id="1166685at2759"/>
<keyword evidence="3" id="KW-1185">Reference proteome</keyword>
<dbReference type="Proteomes" id="UP000250321">
    <property type="component" value="Unassembled WGS sequence"/>
</dbReference>
<protein>
    <submittedName>
        <fullName evidence="2">Uncharacterized protein</fullName>
    </submittedName>
</protein>
<gene>
    <name evidence="2" type="ORF">Pyn_36670</name>
</gene>
<evidence type="ECO:0000313" key="2">
    <source>
        <dbReference type="EMBL" id="PQQ11083.1"/>
    </source>
</evidence>
<accession>A0A314YWZ7</accession>
<sequence>MAFETMGIFSCVQGRDLPCGGRMDSRNYQYGVEAYSPQFFSRQFGCPQVIPELDYSLINKGSSYRFPKLNKEDLLGVRAKYGESARILELKPYQYGALNVAYQRAFKVSAKYQSFCSPNQLAILGQGSAGGLKTPIFVQRRGPLVKERVPISPALQADSDIPSSSPQGVHPGAKKRSLLSEGSAAELQVIRESSTPVEDVGPAIPGVA</sequence>
<evidence type="ECO:0000313" key="3">
    <source>
        <dbReference type="Proteomes" id="UP000250321"/>
    </source>
</evidence>
<dbReference type="EMBL" id="PJQY01000420">
    <property type="protein sequence ID" value="PQQ11083.1"/>
    <property type="molecule type" value="Genomic_DNA"/>
</dbReference>
<proteinExistence type="predicted"/>
<reference evidence="2 3" key="1">
    <citation type="submission" date="2018-02" db="EMBL/GenBank/DDBJ databases">
        <title>Draft genome of wild Prunus yedoensis var. nudiflora.</title>
        <authorList>
            <person name="Baek S."/>
            <person name="Kim J.-H."/>
            <person name="Choi K."/>
            <person name="Kim G.-B."/>
            <person name="Cho A."/>
            <person name="Jang H."/>
            <person name="Shin C.-H."/>
            <person name="Yu H.-J."/>
            <person name="Mun J.-H."/>
        </authorList>
    </citation>
    <scope>NUCLEOTIDE SEQUENCE [LARGE SCALE GENOMIC DNA]</scope>
    <source>
        <strain evidence="3">cv. Jeju island</strain>
        <tissue evidence="2">Leaf</tissue>
    </source>
</reference>
<feature type="region of interest" description="Disordered" evidence="1">
    <location>
        <begin position="155"/>
        <end position="180"/>
    </location>
</feature>
<evidence type="ECO:0000256" key="1">
    <source>
        <dbReference type="SAM" id="MobiDB-lite"/>
    </source>
</evidence>
<comment type="caution">
    <text evidence="2">The sequence shown here is derived from an EMBL/GenBank/DDBJ whole genome shotgun (WGS) entry which is preliminary data.</text>
</comment>
<organism evidence="2 3">
    <name type="scientific">Prunus yedoensis var. nudiflora</name>
    <dbReference type="NCBI Taxonomy" id="2094558"/>
    <lineage>
        <taxon>Eukaryota</taxon>
        <taxon>Viridiplantae</taxon>
        <taxon>Streptophyta</taxon>
        <taxon>Embryophyta</taxon>
        <taxon>Tracheophyta</taxon>
        <taxon>Spermatophyta</taxon>
        <taxon>Magnoliopsida</taxon>
        <taxon>eudicotyledons</taxon>
        <taxon>Gunneridae</taxon>
        <taxon>Pentapetalae</taxon>
        <taxon>rosids</taxon>
        <taxon>fabids</taxon>
        <taxon>Rosales</taxon>
        <taxon>Rosaceae</taxon>
        <taxon>Amygdaloideae</taxon>
        <taxon>Amygdaleae</taxon>
        <taxon>Prunus</taxon>
    </lineage>
</organism>
<name>A0A314YWZ7_PRUYE</name>